<dbReference type="InterPro" id="IPR014430">
    <property type="entry name" value="Scs7"/>
</dbReference>
<feature type="binding site" evidence="19">
    <location>
        <position position="238"/>
    </location>
    <ligand>
        <name>Zn(2+)</name>
        <dbReference type="ChEBI" id="CHEBI:29105"/>
        <label>1</label>
    </ligand>
</feature>
<evidence type="ECO:0000256" key="13">
    <source>
        <dbReference type="ARBA" id="ARBA00023002"/>
    </source>
</evidence>
<evidence type="ECO:0000313" key="23">
    <source>
        <dbReference type="EMBL" id="KAJ8718860.1"/>
    </source>
</evidence>
<evidence type="ECO:0000256" key="4">
    <source>
        <dbReference type="ARBA" id="ARBA00005747"/>
    </source>
</evidence>
<feature type="transmembrane region" description="Helical" evidence="21">
    <location>
        <begin position="154"/>
        <end position="173"/>
    </location>
</feature>
<protein>
    <recommendedName>
        <fullName evidence="18">Fatty acid 2-hydroxylase</fullName>
        <ecNumber evidence="18">1.-.-.-</ecNumber>
    </recommendedName>
</protein>
<dbReference type="GO" id="GO:0020037">
    <property type="term" value="F:heme binding"/>
    <property type="evidence" value="ECO:0007669"/>
    <property type="project" value="InterPro"/>
</dbReference>
<dbReference type="GO" id="GO:0080132">
    <property type="term" value="F:fatty acid 2-hydroxylase activity"/>
    <property type="evidence" value="ECO:0007669"/>
    <property type="project" value="InterPro"/>
</dbReference>
<keyword evidence="11 19" id="KW-0862">Zinc</keyword>
<feature type="binding site" description="axial binding residue" evidence="20">
    <location>
        <position position="29"/>
    </location>
    <ligand>
        <name>heme</name>
        <dbReference type="ChEBI" id="CHEBI:30413"/>
    </ligand>
    <ligandPart>
        <name>Fe</name>
        <dbReference type="ChEBI" id="CHEBI:18248"/>
    </ligandPart>
</feature>
<comment type="cofactor">
    <cofactor evidence="18 19">
        <name>Zn(2+)</name>
        <dbReference type="ChEBI" id="CHEBI:29105"/>
    </cofactor>
    <text evidence="18 19">Binds 2 Zn(2+) ions per subunit that likely form a catalytic dimetal center.</text>
</comment>
<dbReference type="PANTHER" id="PTHR12863">
    <property type="entry name" value="FATTY ACID HYDROXYLASE"/>
    <property type="match status" value="1"/>
</dbReference>
<keyword evidence="7 21" id="KW-0812">Transmembrane</keyword>
<evidence type="ECO:0000256" key="10">
    <source>
        <dbReference type="ARBA" id="ARBA00022832"/>
    </source>
</evidence>
<comment type="cofactor">
    <cofactor evidence="20">
        <name>Fe cation</name>
        <dbReference type="ChEBI" id="CHEBI:24875"/>
    </cofactor>
</comment>
<dbReference type="GO" id="GO:0005789">
    <property type="term" value="C:endoplasmic reticulum membrane"/>
    <property type="evidence" value="ECO:0007669"/>
    <property type="project" value="UniProtKB-SubCell"/>
</dbReference>
<evidence type="ECO:0000256" key="19">
    <source>
        <dbReference type="PIRSR" id="PIRSR005149-1"/>
    </source>
</evidence>
<feature type="binding site" evidence="19">
    <location>
        <position position="314"/>
    </location>
    <ligand>
        <name>Zn(2+)</name>
        <dbReference type="ChEBI" id="CHEBI:29105"/>
        <label>1</label>
    </ligand>
</feature>
<reference evidence="23" key="1">
    <citation type="submission" date="2023-03" db="EMBL/GenBank/DDBJ databases">
        <title>Chromosome-level genomes of two armyworms, Mythimna separata and Mythimna loreyi, provide insights into the biosynthesis and reception of sex pheromones.</title>
        <authorList>
            <person name="Zhao H."/>
        </authorList>
    </citation>
    <scope>NUCLEOTIDE SEQUENCE</scope>
    <source>
        <strain evidence="23">BeijingLab</strain>
        <tissue evidence="23">Pupa</tissue>
    </source>
</reference>
<feature type="binding site" evidence="19">
    <location>
        <position position="217"/>
    </location>
    <ligand>
        <name>Zn(2+)</name>
        <dbReference type="ChEBI" id="CHEBI:29105"/>
        <label>1</label>
    </ligand>
</feature>
<evidence type="ECO:0000256" key="5">
    <source>
        <dbReference type="ARBA" id="ARBA00022516"/>
    </source>
</evidence>
<dbReference type="GO" id="GO:0006633">
    <property type="term" value="P:fatty acid biosynthetic process"/>
    <property type="evidence" value="ECO:0007669"/>
    <property type="project" value="UniProtKB-KW"/>
</dbReference>
<sequence length="349" mass="40474">MADEQKTRELFPVKFNGDLYDLNKFMKDHPGGVNTLKNYKGKSVLDAMQKFGHSSSAYHMMNDLKVDGDELSDVNLTGEVSANGRIITNEEQSRNVEEIKFLEELEARLDWSKPLLCQLEAIAPHYETWVNSAVYRKCRLFASPLLESLTFTPWYLVPMFWIPIILYLGFSQYMELVACGDSCRQTPLTNFQYIYHLGLGVLIWTGLEYSLHRWVFHLDPGASVTMIQLHFLIHGMHHKVPFDGLRQVFPPIPAFGLAVLLFFMMKPFLNIPYLKLTGALVGYLTYDMIHYYVHHGAPRDGTYLYAMKRYHSNHHFINHDKAFGISSSIWDHVFRTFVHVKKLGFSLHW</sequence>
<evidence type="ECO:0000256" key="8">
    <source>
        <dbReference type="ARBA" id="ARBA00022723"/>
    </source>
</evidence>
<evidence type="ECO:0000256" key="20">
    <source>
        <dbReference type="PIRSR" id="PIRSR005149-50"/>
    </source>
</evidence>
<keyword evidence="10 18" id="KW-0276">Fatty acid metabolism</keyword>
<dbReference type="Proteomes" id="UP001231518">
    <property type="component" value="Chromosome 8"/>
</dbReference>
<keyword evidence="8 18" id="KW-0479">Metal-binding</keyword>
<evidence type="ECO:0000256" key="18">
    <source>
        <dbReference type="PIRNR" id="PIRNR005149"/>
    </source>
</evidence>
<dbReference type="PROSITE" id="PS50255">
    <property type="entry name" value="CYTOCHROME_B5_2"/>
    <property type="match status" value="1"/>
</dbReference>
<evidence type="ECO:0000256" key="16">
    <source>
        <dbReference type="ARBA" id="ARBA00023136"/>
    </source>
</evidence>
<evidence type="ECO:0000256" key="12">
    <source>
        <dbReference type="ARBA" id="ARBA00022989"/>
    </source>
</evidence>
<dbReference type="EC" id="1.-.-.-" evidence="18"/>
<dbReference type="InterPro" id="IPR001199">
    <property type="entry name" value="Cyt_B5-like_heme/steroid-bd"/>
</dbReference>
<feature type="domain" description="Cytochrome b5 heme-binding" evidence="22">
    <location>
        <begin position="1"/>
        <end position="66"/>
    </location>
</feature>
<keyword evidence="5 18" id="KW-0444">Lipid biosynthesis</keyword>
<dbReference type="InterPro" id="IPR006694">
    <property type="entry name" value="Fatty_acid_hydroxylase"/>
</dbReference>
<comment type="pathway">
    <text evidence="2">Sphingolipid metabolism.</text>
</comment>
<organism evidence="23 24">
    <name type="scientific">Mythimna separata</name>
    <name type="common">Oriental armyworm</name>
    <name type="synonym">Pseudaletia separata</name>
    <dbReference type="NCBI Taxonomy" id="271217"/>
    <lineage>
        <taxon>Eukaryota</taxon>
        <taxon>Metazoa</taxon>
        <taxon>Ecdysozoa</taxon>
        <taxon>Arthropoda</taxon>
        <taxon>Hexapoda</taxon>
        <taxon>Insecta</taxon>
        <taxon>Pterygota</taxon>
        <taxon>Neoptera</taxon>
        <taxon>Endopterygota</taxon>
        <taxon>Lepidoptera</taxon>
        <taxon>Glossata</taxon>
        <taxon>Ditrysia</taxon>
        <taxon>Noctuoidea</taxon>
        <taxon>Noctuidae</taxon>
        <taxon>Noctuinae</taxon>
        <taxon>Hadenini</taxon>
        <taxon>Mythimna</taxon>
    </lineage>
</organism>
<comment type="function">
    <text evidence="18">Catalyzes stereospecific hydroxylation of free fatty acids at the C-2 position to produce (R)-2-hydroxy fatty acids, which are building blocks of sphingolipids and glycosphingolipids common in neural tissue and epidermis. Plays an essential role in the synthesis of galactosphingolipids of the myelin sheath. Responsible for the synthesis of sphingolipids and glycosphingolipids involved in the formation of epidermal lamellar bodies critical for skin permeability barrier. Participates in the synthesis of glycosphingolipids and a fraction of type II wax diesters in sebaceous gland, specifically regulating hair follicle homeostasis. Involved in the synthesis of sphingolipids of plasma membrane rafts, controlling lipid raft mobility and trafficking of raft-associated proteins.</text>
</comment>
<evidence type="ECO:0000256" key="9">
    <source>
        <dbReference type="ARBA" id="ARBA00022824"/>
    </source>
</evidence>
<dbReference type="InterPro" id="IPR018506">
    <property type="entry name" value="Cyt_B5_heme-BS"/>
</dbReference>
<feature type="transmembrane region" description="Helical" evidence="21">
    <location>
        <begin position="248"/>
        <end position="265"/>
    </location>
</feature>
<keyword evidence="24" id="KW-1185">Reference proteome</keyword>
<evidence type="ECO:0000256" key="6">
    <source>
        <dbReference type="ARBA" id="ARBA00022617"/>
    </source>
</evidence>
<dbReference type="AlphaFoldDB" id="A0AAD7YJZ0"/>
<keyword evidence="16 18" id="KW-0472">Membrane</keyword>
<evidence type="ECO:0000256" key="15">
    <source>
        <dbReference type="ARBA" id="ARBA00023098"/>
    </source>
</evidence>
<evidence type="ECO:0000256" key="3">
    <source>
        <dbReference type="ARBA" id="ARBA00005189"/>
    </source>
</evidence>
<feature type="binding site" evidence="19">
    <location>
        <position position="294"/>
    </location>
    <ligand>
        <name>Zn(2+)</name>
        <dbReference type="ChEBI" id="CHEBI:29105"/>
        <label>1</label>
    </ligand>
</feature>
<keyword evidence="14 18" id="KW-0408">Iron</keyword>
<evidence type="ECO:0000256" key="1">
    <source>
        <dbReference type="ARBA" id="ARBA00004477"/>
    </source>
</evidence>
<keyword evidence="12 21" id="KW-1133">Transmembrane helix</keyword>
<dbReference type="Gene3D" id="3.10.120.10">
    <property type="entry name" value="Cytochrome b5-like heme/steroid binding domain"/>
    <property type="match status" value="1"/>
</dbReference>
<dbReference type="PANTHER" id="PTHR12863:SF1">
    <property type="entry name" value="FATTY ACID 2-HYDROXYLASE"/>
    <property type="match status" value="1"/>
</dbReference>
<gene>
    <name evidence="23" type="ORF">PYW07_016416</name>
</gene>
<dbReference type="PROSITE" id="PS00191">
    <property type="entry name" value="CYTOCHROME_B5_1"/>
    <property type="match status" value="1"/>
</dbReference>
<dbReference type="GO" id="GO:0005506">
    <property type="term" value="F:iron ion binding"/>
    <property type="evidence" value="ECO:0007669"/>
    <property type="project" value="UniProtKB-UniRule"/>
</dbReference>
<dbReference type="SUPFAM" id="SSF55856">
    <property type="entry name" value="Cytochrome b5-like heme/steroid binding domain"/>
    <property type="match status" value="1"/>
</dbReference>
<feature type="binding site" evidence="19">
    <location>
        <position position="237"/>
    </location>
    <ligand>
        <name>Zn(2+)</name>
        <dbReference type="ChEBI" id="CHEBI:29105"/>
        <label>1</label>
    </ligand>
</feature>
<feature type="binding site" evidence="19">
    <location>
        <position position="315"/>
    </location>
    <ligand>
        <name>Zn(2+)</name>
        <dbReference type="ChEBI" id="CHEBI:29105"/>
        <label>1</label>
    </ligand>
</feature>
<evidence type="ECO:0000256" key="14">
    <source>
        <dbReference type="ARBA" id="ARBA00023004"/>
    </source>
</evidence>
<feature type="binding site" evidence="19">
    <location>
        <position position="234"/>
    </location>
    <ligand>
        <name>Zn(2+)</name>
        <dbReference type="ChEBI" id="CHEBI:29105"/>
        <label>1</label>
    </ligand>
</feature>
<evidence type="ECO:0000259" key="22">
    <source>
        <dbReference type="PROSITE" id="PS50255"/>
    </source>
</evidence>
<evidence type="ECO:0000256" key="2">
    <source>
        <dbReference type="ARBA" id="ARBA00004991"/>
    </source>
</evidence>
<evidence type="ECO:0000256" key="7">
    <source>
        <dbReference type="ARBA" id="ARBA00022692"/>
    </source>
</evidence>
<comment type="subcellular location">
    <subcellularLocation>
        <location evidence="1">Endoplasmic reticulum membrane</location>
        <topology evidence="1">Multi-pass membrane protein</topology>
    </subcellularLocation>
</comment>
<evidence type="ECO:0000313" key="24">
    <source>
        <dbReference type="Proteomes" id="UP001231518"/>
    </source>
</evidence>
<evidence type="ECO:0000256" key="11">
    <source>
        <dbReference type="ARBA" id="ARBA00022833"/>
    </source>
</evidence>
<feature type="binding site" evidence="19">
    <location>
        <position position="212"/>
    </location>
    <ligand>
        <name>Zn(2+)</name>
        <dbReference type="ChEBI" id="CHEBI:29105"/>
        <label>1</label>
    </ligand>
</feature>
<keyword evidence="15 18" id="KW-0443">Lipid metabolism</keyword>
<feature type="transmembrane region" description="Helical" evidence="21">
    <location>
        <begin position="193"/>
        <end position="211"/>
    </location>
</feature>
<dbReference type="InterPro" id="IPR036400">
    <property type="entry name" value="Cyt_B5-like_heme/steroid_sf"/>
</dbReference>
<feature type="binding site" evidence="19">
    <location>
        <position position="311"/>
    </location>
    <ligand>
        <name>Zn(2+)</name>
        <dbReference type="ChEBI" id="CHEBI:29105"/>
        <label>1</label>
    </ligand>
</feature>
<keyword evidence="6 20" id="KW-0349">Heme</keyword>
<feature type="binding site" description="axial binding residue" evidence="20">
    <location>
        <position position="53"/>
    </location>
    <ligand>
        <name>heme</name>
        <dbReference type="ChEBI" id="CHEBI:30413"/>
    </ligand>
    <ligandPart>
        <name>Fe</name>
        <dbReference type="ChEBI" id="CHEBI:18248"/>
    </ligandPart>
</feature>
<dbReference type="Pfam" id="PF04116">
    <property type="entry name" value="FA_hydroxylase"/>
    <property type="match status" value="1"/>
</dbReference>
<keyword evidence="9 18" id="KW-0256">Endoplasmic reticulum</keyword>
<comment type="pathway">
    <text evidence="3">Lipid metabolism.</text>
</comment>
<accession>A0AAD7YJZ0</accession>
<name>A0AAD7YJZ0_MYTSE</name>
<feature type="binding site" evidence="19">
    <location>
        <position position="290"/>
    </location>
    <ligand>
        <name>Zn(2+)</name>
        <dbReference type="ChEBI" id="CHEBI:29105"/>
        <label>1</label>
    </ligand>
</feature>
<dbReference type="EMBL" id="JARGEI010000015">
    <property type="protein sequence ID" value="KAJ8718860.1"/>
    <property type="molecule type" value="Genomic_DNA"/>
</dbReference>
<proteinExistence type="inferred from homology"/>
<dbReference type="PIRSF" id="PIRSF005149">
    <property type="entry name" value="IPC-B_HD"/>
    <property type="match status" value="1"/>
</dbReference>
<evidence type="ECO:0000256" key="17">
    <source>
        <dbReference type="ARBA" id="ARBA00023160"/>
    </source>
</evidence>
<keyword evidence="13 18" id="KW-0560">Oxidoreductase</keyword>
<dbReference type="Pfam" id="PF00173">
    <property type="entry name" value="Cyt-b5"/>
    <property type="match status" value="1"/>
</dbReference>
<comment type="similarity">
    <text evidence="4 18">Belongs to the sterol desaturase family. SCS7 subfamily.</text>
</comment>
<keyword evidence="17 18" id="KW-0275">Fatty acid biosynthesis</keyword>
<comment type="caution">
    <text evidence="23">The sequence shown here is derived from an EMBL/GenBank/DDBJ whole genome shotgun (WGS) entry which is preliminary data.</text>
</comment>
<evidence type="ECO:0000256" key="21">
    <source>
        <dbReference type="SAM" id="Phobius"/>
    </source>
</evidence>